<evidence type="ECO:0000256" key="4">
    <source>
        <dbReference type="ARBA" id="ARBA00023002"/>
    </source>
</evidence>
<dbReference type="PRINTS" id="PR00420">
    <property type="entry name" value="RNGMNOXGNASE"/>
</dbReference>
<dbReference type="AlphaFoldDB" id="L2G0A4"/>
<name>L2G0A4_COLFN</name>
<keyword evidence="5" id="KW-0503">Monooxygenase</keyword>
<dbReference type="PANTHER" id="PTHR13789">
    <property type="entry name" value="MONOOXYGENASE"/>
    <property type="match status" value="1"/>
</dbReference>
<evidence type="ECO:0000256" key="5">
    <source>
        <dbReference type="ARBA" id="ARBA00023033"/>
    </source>
</evidence>
<evidence type="ECO:0000313" key="9">
    <source>
        <dbReference type="Proteomes" id="UP000011096"/>
    </source>
</evidence>
<dbReference type="RefSeq" id="XP_031893431.1">
    <property type="nucleotide sequence ID" value="XM_032029665.1"/>
</dbReference>
<dbReference type="STRING" id="1213859.L2G0A4"/>
<dbReference type="Proteomes" id="UP000011096">
    <property type="component" value="Unassembled WGS sequence"/>
</dbReference>
<accession>L2G0A4</accession>
<organism evidence="7">
    <name type="scientific">Colletotrichum fructicola (strain Nara gc5)</name>
    <name type="common">Anthracnose fungus</name>
    <name type="synonym">Colletotrichum gloeosporioides (strain Nara gc5)</name>
    <dbReference type="NCBI Taxonomy" id="1213859"/>
    <lineage>
        <taxon>Eukaryota</taxon>
        <taxon>Fungi</taxon>
        <taxon>Dikarya</taxon>
        <taxon>Ascomycota</taxon>
        <taxon>Pezizomycotina</taxon>
        <taxon>Sordariomycetes</taxon>
        <taxon>Hypocreomycetidae</taxon>
        <taxon>Glomerellales</taxon>
        <taxon>Glomerellaceae</taxon>
        <taxon>Colletotrichum</taxon>
        <taxon>Colletotrichum gloeosporioides species complex</taxon>
    </lineage>
</organism>
<dbReference type="SUPFAM" id="SSF54373">
    <property type="entry name" value="FAD-linked reductases, C-terminal domain"/>
    <property type="match status" value="1"/>
</dbReference>
<dbReference type="EMBL" id="KB020750">
    <property type="protein sequence ID" value="ELA31413.1"/>
    <property type="molecule type" value="Genomic_DNA"/>
</dbReference>
<dbReference type="InterPro" id="IPR036188">
    <property type="entry name" value="FAD/NAD-bd_sf"/>
</dbReference>
<evidence type="ECO:0000259" key="6">
    <source>
        <dbReference type="Pfam" id="PF01494"/>
    </source>
</evidence>
<reference evidence="7" key="1">
    <citation type="submission" date="2012-08" db="EMBL/GenBank/DDBJ databases">
        <title>Genome analysis of Colletotrichum orbiculare and Colletotrichum fructicola.</title>
        <authorList>
            <person name="Gan P.H.P."/>
            <person name="Ikeda K."/>
            <person name="Irieda H."/>
            <person name="Narusaka M."/>
            <person name="O'Connell R.J."/>
            <person name="Narusaka Y."/>
            <person name="Takano Y."/>
            <person name="Kubo Y."/>
            <person name="Shirasu K."/>
        </authorList>
    </citation>
    <scope>NUCLEOTIDE SEQUENCE</scope>
    <source>
        <strain evidence="7">Nara gc5</strain>
    </source>
</reference>
<sequence>MSPSESKIHVAVVGAGIGGLAIAVALRRCPQYAVTVYERRAAHLQEPSAGFGIRDHGVTVLQKLGIHRKDVKGVMAAGYRTFNMKGKETSVALMPKPADGEVPLWLLVRQDLREALLRRLAVVDETLAPIEVVFDANVTTVEPEIGAIHFADGTCRRTDLVIGADGIHSRTRPIIVSDHPEPIPSGVSLFRFDLPIETVKVAMAKDHEALVILRDSPEGVLGSIFTAGNGDLRHIVVYPCRDFTQVNFAIGIPDSFVHNSGTLSHSWTANGSTDDLLRALQGFPYWLTEVVCHASSLKLFQVRDVKPLQSYFKGKTVVIGDAAHAMVPYQGQGANQALEDADGLCDLLADVDDPSHIPEMLRLWDSVRRPRASAIQEQSRDSLLRITTRGTCQSILDVEAHLPIKEVLKQSAS</sequence>
<keyword evidence="2" id="KW-0285">Flavoprotein</keyword>
<dbReference type="Pfam" id="PF01494">
    <property type="entry name" value="FAD_binding_3"/>
    <property type="match status" value="1"/>
</dbReference>
<proteinExistence type="inferred from homology"/>
<dbReference type="GO" id="GO:0004497">
    <property type="term" value="F:monooxygenase activity"/>
    <property type="evidence" value="ECO:0007669"/>
    <property type="project" value="UniProtKB-KW"/>
</dbReference>
<protein>
    <submittedName>
        <fullName evidence="7">FAD binding domain protein</fullName>
    </submittedName>
    <submittedName>
        <fullName evidence="8">Salicylate hydroxylase</fullName>
    </submittedName>
</protein>
<dbReference type="OrthoDB" id="40579at2759"/>
<keyword evidence="9" id="KW-1185">Reference proteome</keyword>
<comment type="similarity">
    <text evidence="1">Belongs to the paxM FAD-dependent monooxygenase family.</text>
</comment>
<dbReference type="GeneID" id="43613744"/>
<reference evidence="8 9" key="3">
    <citation type="submission" date="2020-04" db="EMBL/GenBank/DDBJ databases">
        <title>Genome sequencing and assembly of multiple isolates from the Colletotrichum gloeosporioides species complex.</title>
        <authorList>
            <person name="Gan P."/>
            <person name="Shirasu K."/>
        </authorList>
    </citation>
    <scope>NUCLEOTIDE SEQUENCE [LARGE SCALE GENOMIC DNA]</scope>
    <source>
        <strain evidence="8 9">Nara gc5</strain>
    </source>
</reference>
<dbReference type="GO" id="GO:0071949">
    <property type="term" value="F:FAD binding"/>
    <property type="evidence" value="ECO:0007669"/>
    <property type="project" value="InterPro"/>
</dbReference>
<reference evidence="8 9" key="2">
    <citation type="submission" date="2012-08" db="EMBL/GenBank/DDBJ databases">
        <authorList>
            <person name="Gan P.H.P."/>
            <person name="Ikeda K."/>
            <person name="Irieda H."/>
            <person name="Narusaka M."/>
            <person name="O'Connell R.J."/>
            <person name="Narusaka Y."/>
            <person name="Takano Y."/>
            <person name="Kubo Y."/>
            <person name="Shirasu K."/>
        </authorList>
    </citation>
    <scope>NUCLEOTIDE SEQUENCE [LARGE SCALE GENOMIC DNA]</scope>
    <source>
        <strain evidence="8 9">Nara gc5</strain>
    </source>
</reference>
<gene>
    <name evidence="8" type="primary">nahG-1</name>
    <name evidence="7" type="ORF">CGGC5_8468</name>
    <name evidence="8" type="ORF">CGGC5_v004902</name>
</gene>
<evidence type="ECO:0000256" key="1">
    <source>
        <dbReference type="ARBA" id="ARBA00007992"/>
    </source>
</evidence>
<dbReference type="EMBL" id="ANPB02000003">
    <property type="protein sequence ID" value="KAF4486658.1"/>
    <property type="molecule type" value="Genomic_DNA"/>
</dbReference>
<evidence type="ECO:0000256" key="3">
    <source>
        <dbReference type="ARBA" id="ARBA00022827"/>
    </source>
</evidence>
<evidence type="ECO:0000313" key="7">
    <source>
        <dbReference type="EMBL" id="ELA31413.1"/>
    </source>
</evidence>
<evidence type="ECO:0000256" key="2">
    <source>
        <dbReference type="ARBA" id="ARBA00022630"/>
    </source>
</evidence>
<evidence type="ECO:0000313" key="8">
    <source>
        <dbReference type="EMBL" id="KAF4486658.1"/>
    </source>
</evidence>
<dbReference type="HOGENOM" id="CLU_009665_19_0_1"/>
<dbReference type="PANTHER" id="PTHR13789:SF314">
    <property type="entry name" value="FAD-BINDING DOMAIN-CONTAINING PROTEIN"/>
    <property type="match status" value="1"/>
</dbReference>
<dbReference type="InParanoid" id="L2G0A4"/>
<dbReference type="InterPro" id="IPR002938">
    <property type="entry name" value="FAD-bd"/>
</dbReference>
<dbReference type="SUPFAM" id="SSF51905">
    <property type="entry name" value="FAD/NAD(P)-binding domain"/>
    <property type="match status" value="1"/>
</dbReference>
<feature type="domain" description="FAD-binding" evidence="6">
    <location>
        <begin position="8"/>
        <end position="378"/>
    </location>
</feature>
<keyword evidence="4" id="KW-0560">Oxidoreductase</keyword>
<dbReference type="InterPro" id="IPR050493">
    <property type="entry name" value="FAD-dep_Monooxygenase_BioMet"/>
</dbReference>
<dbReference type="Gene3D" id="3.50.50.60">
    <property type="entry name" value="FAD/NAD(P)-binding domain"/>
    <property type="match status" value="1"/>
</dbReference>
<keyword evidence="3" id="KW-0274">FAD</keyword>